<dbReference type="InterPro" id="IPR000073">
    <property type="entry name" value="AB_hydrolase_1"/>
</dbReference>
<comment type="caution">
    <text evidence="2">The sequence shown here is derived from an EMBL/GenBank/DDBJ whole genome shotgun (WGS) entry which is preliminary data.</text>
</comment>
<evidence type="ECO:0000313" key="3">
    <source>
        <dbReference type="Proteomes" id="UP000237839"/>
    </source>
</evidence>
<name>A0A2S9GZ35_9BURK</name>
<protein>
    <submittedName>
        <fullName evidence="2">Alpha/beta hydrolase family</fullName>
    </submittedName>
</protein>
<keyword evidence="3" id="KW-1185">Reference proteome</keyword>
<dbReference type="SUPFAM" id="SSF53474">
    <property type="entry name" value="alpha/beta-Hydrolases"/>
    <property type="match status" value="1"/>
</dbReference>
<dbReference type="Gene3D" id="3.40.50.1820">
    <property type="entry name" value="alpha/beta hydrolase"/>
    <property type="match status" value="1"/>
</dbReference>
<accession>A0A2S9GZ35</accession>
<gene>
    <name evidence="2" type="ORF">S2091_2402</name>
</gene>
<reference evidence="2 3" key="1">
    <citation type="submission" date="2018-02" db="EMBL/GenBank/DDBJ databases">
        <title>Solimicrobium silvestre gen. nov., sp. nov., isolated from alpine forest soil.</title>
        <authorList>
            <person name="Margesin R."/>
            <person name="Albuquerque L."/>
            <person name="Zhang D.-C."/>
            <person name="Froufe H.J.C."/>
            <person name="Severino R."/>
            <person name="Roxo I."/>
            <person name="Egas C."/>
            <person name="Da Costa M.S."/>
        </authorList>
    </citation>
    <scope>NUCLEOTIDE SEQUENCE [LARGE SCALE GENOMIC DNA]</scope>
    <source>
        <strain evidence="2 3">S20-91</strain>
    </source>
</reference>
<dbReference type="Pfam" id="PF12697">
    <property type="entry name" value="Abhydrolase_6"/>
    <property type="match status" value="1"/>
</dbReference>
<sequence length="217" mass="23617">MTASRQAQNMVVLFVHGMGRTPISGLAMLHLLRRAGMQTSSFCYSTAFDDFRSIQERLVARITSLAASENYIVVGHSLGGVLLRAALNSLPANTNRPRHIFLLGSPIHPSRLAQRLKHNILFRALAGDCGQLLSSSERMDQVGALNEPTTSIVGVRGVVITKMFFGDAPNDGVVSVAEASATWISDQRQVSTVHMLLPSSRRVAEIICKTVFENSDK</sequence>
<dbReference type="InterPro" id="IPR029058">
    <property type="entry name" value="AB_hydrolase_fold"/>
</dbReference>
<dbReference type="PANTHER" id="PTHR37946:SF1">
    <property type="entry name" value="SLL1969 PROTEIN"/>
    <property type="match status" value="1"/>
</dbReference>
<dbReference type="Proteomes" id="UP000237839">
    <property type="component" value="Unassembled WGS sequence"/>
</dbReference>
<evidence type="ECO:0000259" key="1">
    <source>
        <dbReference type="Pfam" id="PF12697"/>
    </source>
</evidence>
<feature type="domain" description="AB hydrolase-1" evidence="1">
    <location>
        <begin position="12"/>
        <end position="125"/>
    </location>
</feature>
<evidence type="ECO:0000313" key="2">
    <source>
        <dbReference type="EMBL" id="PRC92985.1"/>
    </source>
</evidence>
<dbReference type="GO" id="GO:0016787">
    <property type="term" value="F:hydrolase activity"/>
    <property type="evidence" value="ECO:0007669"/>
    <property type="project" value="UniProtKB-KW"/>
</dbReference>
<keyword evidence="2" id="KW-0378">Hydrolase</keyword>
<dbReference type="RefSeq" id="WP_207769689.1">
    <property type="nucleotide sequence ID" value="NZ_PUGF01000010.1"/>
</dbReference>
<dbReference type="EMBL" id="PUGF01000010">
    <property type="protein sequence ID" value="PRC92985.1"/>
    <property type="molecule type" value="Genomic_DNA"/>
</dbReference>
<proteinExistence type="predicted"/>
<dbReference type="PANTHER" id="PTHR37946">
    <property type="entry name" value="SLL1969 PROTEIN"/>
    <property type="match status" value="1"/>
</dbReference>
<organism evidence="2 3">
    <name type="scientific">Solimicrobium silvestre</name>
    <dbReference type="NCBI Taxonomy" id="2099400"/>
    <lineage>
        <taxon>Bacteria</taxon>
        <taxon>Pseudomonadati</taxon>
        <taxon>Pseudomonadota</taxon>
        <taxon>Betaproteobacteria</taxon>
        <taxon>Burkholderiales</taxon>
        <taxon>Oxalobacteraceae</taxon>
        <taxon>Solimicrobium</taxon>
    </lineage>
</organism>
<dbReference type="AlphaFoldDB" id="A0A2S9GZ35"/>